<dbReference type="AlphaFoldDB" id="I4YQE9"/>
<dbReference type="PATRIC" id="fig|864069.3.peg.5540"/>
<dbReference type="STRING" id="864069.MicloDRAFT_00051490"/>
<dbReference type="HOGENOM" id="CLU_1545867_0_0_5"/>
<protein>
    <submittedName>
        <fullName evidence="1">Uncharacterized protein</fullName>
    </submittedName>
</protein>
<evidence type="ECO:0000313" key="1">
    <source>
        <dbReference type="EMBL" id="EIM26191.1"/>
    </source>
</evidence>
<keyword evidence="2" id="KW-1185">Reference proteome</keyword>
<proteinExistence type="predicted"/>
<evidence type="ECO:0000313" key="2">
    <source>
        <dbReference type="Proteomes" id="UP000003947"/>
    </source>
</evidence>
<dbReference type="Proteomes" id="UP000003947">
    <property type="component" value="Unassembled WGS sequence"/>
</dbReference>
<reference evidence="1 2" key="1">
    <citation type="submission" date="2012-02" db="EMBL/GenBank/DDBJ databases">
        <title>Improved High-Quality Draft sequence of Microvirga sp. WSM3557.</title>
        <authorList>
            <consortium name="US DOE Joint Genome Institute"/>
            <person name="Lucas S."/>
            <person name="Han J."/>
            <person name="Lapidus A."/>
            <person name="Cheng J.-F."/>
            <person name="Goodwin L."/>
            <person name="Pitluck S."/>
            <person name="Peters L."/>
            <person name="Zhang X."/>
            <person name="Detter J.C."/>
            <person name="Han C."/>
            <person name="Tapia R."/>
            <person name="Land M."/>
            <person name="Hauser L."/>
            <person name="Kyrpides N."/>
            <person name="Ivanova N."/>
            <person name="Pagani I."/>
            <person name="Brau L."/>
            <person name="Yates R."/>
            <person name="O'Hara G."/>
            <person name="Rui T."/>
            <person name="Howieson J."/>
            <person name="Reeve W."/>
            <person name="Woyke T."/>
        </authorList>
    </citation>
    <scope>NUCLEOTIDE SEQUENCE [LARGE SCALE GENOMIC DNA]</scope>
    <source>
        <strain evidence="1 2">WSM3557</strain>
    </source>
</reference>
<name>I4YQE9_9HYPH</name>
<sequence length="173" mass="19448">MFSARGLTADNPWAEFQHEGFKFRVRQDGDGLMVELTGEPTLDEALNARGLSHKRDALTSADGRHTIKDEAGTIIGRFTATEAWVEVINDTKRPLPDFDPSKVRIERHRMSVTQGETSVFYEERLLNRYGDKIVILERDATAPAGAKVIGGYHGYGDDEWIDVARRVVTRGSW</sequence>
<gene>
    <name evidence="1" type="ORF">MicloDRAFT_00051490</name>
</gene>
<dbReference type="EMBL" id="JH660646">
    <property type="protein sequence ID" value="EIM26191.1"/>
    <property type="molecule type" value="Genomic_DNA"/>
</dbReference>
<accession>I4YQE9</accession>
<organism evidence="1 2">
    <name type="scientific">Microvirga lotononidis</name>
    <dbReference type="NCBI Taxonomy" id="864069"/>
    <lineage>
        <taxon>Bacteria</taxon>
        <taxon>Pseudomonadati</taxon>
        <taxon>Pseudomonadota</taxon>
        <taxon>Alphaproteobacteria</taxon>
        <taxon>Hyphomicrobiales</taxon>
        <taxon>Methylobacteriaceae</taxon>
        <taxon>Microvirga</taxon>
    </lineage>
</organism>